<keyword evidence="9" id="KW-1185">Reference proteome</keyword>
<keyword evidence="4 6" id="KW-0472">Membrane</keyword>
<feature type="domain" description="Major facilitator superfamily (MFS) profile" evidence="7">
    <location>
        <begin position="61"/>
        <end position="530"/>
    </location>
</feature>
<accession>A0A2D3V3V2</accession>
<dbReference type="GO" id="GO:0005886">
    <property type="term" value="C:plasma membrane"/>
    <property type="evidence" value="ECO:0007669"/>
    <property type="project" value="TreeGrafter"/>
</dbReference>
<protein>
    <recommendedName>
        <fullName evidence="7">Major facilitator superfamily (MFS) profile domain-containing protein</fullName>
    </recommendedName>
</protein>
<feature type="transmembrane region" description="Helical" evidence="6">
    <location>
        <begin position="189"/>
        <end position="209"/>
    </location>
</feature>
<dbReference type="InterPro" id="IPR011701">
    <property type="entry name" value="MFS"/>
</dbReference>
<evidence type="ECO:0000256" key="6">
    <source>
        <dbReference type="SAM" id="Phobius"/>
    </source>
</evidence>
<gene>
    <name evidence="8" type="ORF">RCC_04060</name>
</gene>
<feature type="transmembrane region" description="Helical" evidence="6">
    <location>
        <begin position="373"/>
        <end position="392"/>
    </location>
</feature>
<evidence type="ECO:0000256" key="5">
    <source>
        <dbReference type="SAM" id="MobiDB-lite"/>
    </source>
</evidence>
<feature type="transmembrane region" description="Helical" evidence="6">
    <location>
        <begin position="127"/>
        <end position="144"/>
    </location>
</feature>
<feature type="compositionally biased region" description="Basic and acidic residues" evidence="5">
    <location>
        <begin position="14"/>
        <end position="37"/>
    </location>
</feature>
<feature type="transmembrane region" description="Helical" evidence="6">
    <location>
        <begin position="283"/>
        <end position="311"/>
    </location>
</feature>
<feature type="transmembrane region" description="Helical" evidence="6">
    <location>
        <begin position="62"/>
        <end position="85"/>
    </location>
</feature>
<dbReference type="PROSITE" id="PS50850">
    <property type="entry name" value="MFS"/>
    <property type="match status" value="1"/>
</dbReference>
<dbReference type="InterPro" id="IPR020846">
    <property type="entry name" value="MFS_dom"/>
</dbReference>
<dbReference type="Gene3D" id="1.20.1250.20">
    <property type="entry name" value="MFS general substrate transporter like domains"/>
    <property type="match status" value="1"/>
</dbReference>
<feature type="transmembrane region" description="Helical" evidence="6">
    <location>
        <begin position="466"/>
        <end position="489"/>
    </location>
</feature>
<dbReference type="PRINTS" id="PR01036">
    <property type="entry name" value="TCRTETB"/>
</dbReference>
<evidence type="ECO:0000256" key="3">
    <source>
        <dbReference type="ARBA" id="ARBA00022989"/>
    </source>
</evidence>
<dbReference type="Pfam" id="PF07690">
    <property type="entry name" value="MFS_1"/>
    <property type="match status" value="1"/>
</dbReference>
<reference evidence="8 9" key="1">
    <citation type="submission" date="2016-03" db="EMBL/GenBank/DDBJ databases">
        <authorList>
            <person name="Ploux O."/>
        </authorList>
    </citation>
    <scope>NUCLEOTIDE SEQUENCE [LARGE SCALE GENOMIC DNA]</scope>
    <source>
        <strain evidence="8 9">URUG2</strain>
    </source>
</reference>
<evidence type="ECO:0000256" key="1">
    <source>
        <dbReference type="ARBA" id="ARBA00004141"/>
    </source>
</evidence>
<dbReference type="OrthoDB" id="268400at2759"/>
<feature type="region of interest" description="Disordered" evidence="5">
    <location>
        <begin position="1"/>
        <end position="54"/>
    </location>
</feature>
<feature type="transmembrane region" description="Helical" evidence="6">
    <location>
        <begin position="404"/>
        <end position="426"/>
    </location>
</feature>
<evidence type="ECO:0000313" key="8">
    <source>
        <dbReference type="EMBL" id="CZT18216.1"/>
    </source>
</evidence>
<dbReference type="EMBL" id="FJUY01000005">
    <property type="protein sequence ID" value="CZT18216.1"/>
    <property type="molecule type" value="Genomic_DNA"/>
</dbReference>
<proteinExistence type="predicted"/>
<evidence type="ECO:0000256" key="4">
    <source>
        <dbReference type="ARBA" id="ARBA00023136"/>
    </source>
</evidence>
<feature type="transmembrane region" description="Helical" evidence="6">
    <location>
        <begin position="331"/>
        <end position="352"/>
    </location>
</feature>
<feature type="transmembrane region" description="Helical" evidence="6">
    <location>
        <begin position="215"/>
        <end position="235"/>
    </location>
</feature>
<dbReference type="GO" id="GO:0022857">
    <property type="term" value="F:transmembrane transporter activity"/>
    <property type="evidence" value="ECO:0007669"/>
    <property type="project" value="InterPro"/>
</dbReference>
<keyword evidence="2 6" id="KW-0812">Transmembrane</keyword>
<dbReference type="GeneID" id="35599240"/>
<organism evidence="8 9">
    <name type="scientific">Ramularia collo-cygni</name>
    <dbReference type="NCBI Taxonomy" id="112498"/>
    <lineage>
        <taxon>Eukaryota</taxon>
        <taxon>Fungi</taxon>
        <taxon>Dikarya</taxon>
        <taxon>Ascomycota</taxon>
        <taxon>Pezizomycotina</taxon>
        <taxon>Dothideomycetes</taxon>
        <taxon>Dothideomycetidae</taxon>
        <taxon>Mycosphaerellales</taxon>
        <taxon>Mycosphaerellaceae</taxon>
        <taxon>Ramularia</taxon>
    </lineage>
</organism>
<dbReference type="RefSeq" id="XP_023625106.1">
    <property type="nucleotide sequence ID" value="XM_023769338.1"/>
</dbReference>
<comment type="subcellular location">
    <subcellularLocation>
        <location evidence="1">Membrane</location>
        <topology evidence="1">Multi-pass membrane protein</topology>
    </subcellularLocation>
</comment>
<dbReference type="PANTHER" id="PTHR23502:SF160">
    <property type="entry name" value="MAJOR FACILITATOR SUPERFAMILY (MFS) PROFILE DOMAIN-CONTAINING PROTEIN-RELATED"/>
    <property type="match status" value="1"/>
</dbReference>
<dbReference type="STRING" id="112498.A0A2D3V3V2"/>
<evidence type="ECO:0000313" key="9">
    <source>
        <dbReference type="Proteomes" id="UP000225277"/>
    </source>
</evidence>
<feature type="compositionally biased region" description="Polar residues" evidence="5">
    <location>
        <begin position="38"/>
        <end position="51"/>
    </location>
</feature>
<feature type="transmembrane region" description="Helical" evidence="6">
    <location>
        <begin position="438"/>
        <end position="460"/>
    </location>
</feature>
<dbReference type="PANTHER" id="PTHR23502">
    <property type="entry name" value="MAJOR FACILITATOR SUPERFAMILY"/>
    <property type="match status" value="1"/>
</dbReference>
<evidence type="ECO:0000256" key="2">
    <source>
        <dbReference type="ARBA" id="ARBA00022692"/>
    </source>
</evidence>
<sequence>MTDTQTPGPTGQATERDLNLEESQHIHDTETPDKVESEASSQGPQDPNDPQNWPRWHKMTTYLTICLFSFMANVNASNFTVATMALRKYFHIDVTHAVYLTALNVLMFGMGNLFWIPLMRVTGKRPVYLLAILVLIFSNVWSARAKSYASLLASRIISGIGAAAADATVPSAVADLFDIRRRGTKMMYFHTALASGIFLGPLINAYVVQEHGWRWSPAWIAIASSFVFVLAVLLIHETQYDHLRTPDERQWEPQRSFWSYLSLHKGFARHQPLQKAWQALKDIFVMASFPPIIFASSLVGIFVGWTIIIQVSIAQTFLSPPYSWSLAKVGLLHLAGLVGALSSLYFGGIMIDSLVKIWDPKGRVRTTHPWRRLTALILPFTIAPTGLLIYGICLAEDKHWIAPAAGYAMHSFGFVAVSNIVVTYAVDCYKPVAGEAMVFLFIARNVIAVLCSIYCFPWIQRDGLKAVFGIMAGLEWGLMLFALPIYLFAKRILDFTTRYGPMKRYKEDEERRKMDVLGVREGRGLVGVVE</sequence>
<feature type="compositionally biased region" description="Polar residues" evidence="5">
    <location>
        <begin position="1"/>
        <end position="13"/>
    </location>
</feature>
<name>A0A2D3V3V2_9PEZI</name>
<feature type="transmembrane region" description="Helical" evidence="6">
    <location>
        <begin position="97"/>
        <end position="115"/>
    </location>
</feature>
<keyword evidence="3 6" id="KW-1133">Transmembrane helix</keyword>
<dbReference type="SUPFAM" id="SSF103473">
    <property type="entry name" value="MFS general substrate transporter"/>
    <property type="match status" value="1"/>
</dbReference>
<evidence type="ECO:0000259" key="7">
    <source>
        <dbReference type="PROSITE" id="PS50850"/>
    </source>
</evidence>
<dbReference type="Proteomes" id="UP000225277">
    <property type="component" value="Unassembled WGS sequence"/>
</dbReference>
<dbReference type="InterPro" id="IPR036259">
    <property type="entry name" value="MFS_trans_sf"/>
</dbReference>
<dbReference type="AlphaFoldDB" id="A0A2D3V3V2"/>